<evidence type="ECO:0000313" key="1">
    <source>
        <dbReference type="EMBL" id="CAD9083244.1"/>
    </source>
</evidence>
<protein>
    <submittedName>
        <fullName evidence="1">Uncharacterized protein</fullName>
    </submittedName>
</protein>
<organism evidence="1">
    <name type="scientific">Percolomonas cosmopolitus</name>
    <dbReference type="NCBI Taxonomy" id="63605"/>
    <lineage>
        <taxon>Eukaryota</taxon>
        <taxon>Discoba</taxon>
        <taxon>Heterolobosea</taxon>
        <taxon>Tetramitia</taxon>
        <taxon>Eutetramitia</taxon>
        <taxon>Percolomonadidae</taxon>
        <taxon>Percolomonas</taxon>
    </lineage>
</organism>
<proteinExistence type="predicted"/>
<dbReference type="AlphaFoldDB" id="A0A7S1KRH7"/>
<accession>A0A7S1KRH7</accession>
<reference evidence="1" key="1">
    <citation type="submission" date="2021-01" db="EMBL/GenBank/DDBJ databases">
        <authorList>
            <person name="Corre E."/>
            <person name="Pelletier E."/>
            <person name="Niang G."/>
            <person name="Scheremetjew M."/>
            <person name="Finn R."/>
            <person name="Kale V."/>
            <person name="Holt S."/>
            <person name="Cochrane G."/>
            <person name="Meng A."/>
            <person name="Brown T."/>
            <person name="Cohen L."/>
        </authorList>
    </citation>
    <scope>NUCLEOTIDE SEQUENCE</scope>
    <source>
        <strain evidence="1">WS</strain>
    </source>
</reference>
<name>A0A7S1KRH7_9EUKA</name>
<dbReference type="EMBL" id="HBGD01007818">
    <property type="protein sequence ID" value="CAD9083244.1"/>
    <property type="molecule type" value="Transcribed_RNA"/>
</dbReference>
<sequence length="218" mass="25887">MDEYLHTMHRSIYSPSRFLVRREWFEDLARVVDESKLRISTLSEIFRAFVKSVSNTSVFTFSDQHIQPVPVMFDYEDKTWTGTVDHQNALYNSVKFINIKLPNDGFVYTDKYEGSAPDELKNMSETADFVDMLLEFILNLDLDFEVMNVRVIYKTLAGRLAFYFENANADKIITIKYEYGWYDWNHASQPYLRGDDLRDRINRIKDKIKTQRENNLQK</sequence>
<gene>
    <name evidence="1" type="ORF">PCOS0759_LOCUS6486</name>
</gene>